<gene>
    <name evidence="2" type="ORF">BU14_0231s0013</name>
</gene>
<accession>A0A1X6P3U9</accession>
<reference evidence="2 3" key="1">
    <citation type="submission" date="2017-03" db="EMBL/GenBank/DDBJ databases">
        <title>WGS assembly of Porphyra umbilicalis.</title>
        <authorList>
            <person name="Brawley S.H."/>
            <person name="Blouin N.A."/>
            <person name="Ficko-Blean E."/>
            <person name="Wheeler G.L."/>
            <person name="Lohr M."/>
            <person name="Goodson H.V."/>
            <person name="Jenkins J.W."/>
            <person name="Blaby-Haas C.E."/>
            <person name="Helliwell K.E."/>
            <person name="Chan C."/>
            <person name="Marriage T."/>
            <person name="Bhattacharya D."/>
            <person name="Klein A.S."/>
            <person name="Badis Y."/>
            <person name="Brodie J."/>
            <person name="Cao Y."/>
            <person name="Collen J."/>
            <person name="Dittami S.M."/>
            <person name="Gachon C.M."/>
            <person name="Green B.R."/>
            <person name="Karpowicz S."/>
            <person name="Kim J.W."/>
            <person name="Kudahl U."/>
            <person name="Lin S."/>
            <person name="Michel G."/>
            <person name="Mittag M."/>
            <person name="Olson B.J."/>
            <person name="Pangilinan J."/>
            <person name="Peng Y."/>
            <person name="Qiu H."/>
            <person name="Shu S."/>
            <person name="Singer J.T."/>
            <person name="Smith A.G."/>
            <person name="Sprecher B.N."/>
            <person name="Wagner V."/>
            <person name="Wang W."/>
            <person name="Wang Z.-Y."/>
            <person name="Yan J."/>
            <person name="Yarish C."/>
            <person name="Zoeuner-Riek S."/>
            <person name="Zhuang Y."/>
            <person name="Zou Y."/>
            <person name="Lindquist E.A."/>
            <person name="Grimwood J."/>
            <person name="Barry K."/>
            <person name="Rokhsar D.S."/>
            <person name="Schmutz J."/>
            <person name="Stiller J.W."/>
            <person name="Grossman A.R."/>
            <person name="Prochnik S.E."/>
        </authorList>
    </citation>
    <scope>NUCLEOTIDE SEQUENCE [LARGE SCALE GENOMIC DNA]</scope>
    <source>
        <strain evidence="2">4086291</strain>
    </source>
</reference>
<dbReference type="EMBL" id="KV918899">
    <property type="protein sequence ID" value="OSX75559.1"/>
    <property type="molecule type" value="Genomic_DNA"/>
</dbReference>
<feature type="region of interest" description="Disordered" evidence="1">
    <location>
        <begin position="275"/>
        <end position="314"/>
    </location>
</feature>
<proteinExistence type="predicted"/>
<feature type="compositionally biased region" description="Basic residues" evidence="1">
    <location>
        <begin position="320"/>
        <end position="331"/>
    </location>
</feature>
<keyword evidence="3" id="KW-1185">Reference proteome</keyword>
<name>A0A1X6P3U9_PORUM</name>
<evidence type="ECO:0000313" key="2">
    <source>
        <dbReference type="EMBL" id="OSX75559.1"/>
    </source>
</evidence>
<evidence type="ECO:0000256" key="1">
    <source>
        <dbReference type="SAM" id="MobiDB-lite"/>
    </source>
</evidence>
<feature type="region of interest" description="Disordered" evidence="1">
    <location>
        <begin position="18"/>
        <end position="44"/>
    </location>
</feature>
<protein>
    <submittedName>
        <fullName evidence="2">Uncharacterized protein</fullName>
    </submittedName>
</protein>
<dbReference type="AlphaFoldDB" id="A0A1X6P3U9"/>
<sequence length="339" mass="35510">MNNLQSWKNGSGYYSANAVGGPHAEGSPIGQAEPSTERDGSLNGRGHLQGCSLTDYTSSVARQRRALSTHADHQQDKFCLTPCISRPPYPGGCFCRAQVRTVFEGATGCTSSAVAAARAAGSEASSRVRIAGNGCSVEPFGVRNCQPQVTGPAGPGGAAVPAEQPVRCPMRPGLLTAAAADSCHALVPPPPRLCFGTLPSGRPRRVPGVYSRNPTPRIQWRGPPYPCVCPELGGTHPLLPDGAPVWLCGVPRGGRLVASVRQPCGAVPRCGHTEEGHTPAGGLCGTRRDGRGRPARPPALPPPEHAGERHRPAARCLSGHRRRRSGFRHSHPTPAYACV</sequence>
<feature type="region of interest" description="Disordered" evidence="1">
    <location>
        <begin position="320"/>
        <end position="339"/>
    </location>
</feature>
<feature type="compositionally biased region" description="Pro residues" evidence="1">
    <location>
        <begin position="295"/>
        <end position="304"/>
    </location>
</feature>
<evidence type="ECO:0000313" key="3">
    <source>
        <dbReference type="Proteomes" id="UP000218209"/>
    </source>
</evidence>
<dbReference type="Proteomes" id="UP000218209">
    <property type="component" value="Unassembled WGS sequence"/>
</dbReference>
<organism evidence="2 3">
    <name type="scientific">Porphyra umbilicalis</name>
    <name type="common">Purple laver</name>
    <name type="synonym">Red alga</name>
    <dbReference type="NCBI Taxonomy" id="2786"/>
    <lineage>
        <taxon>Eukaryota</taxon>
        <taxon>Rhodophyta</taxon>
        <taxon>Bangiophyceae</taxon>
        <taxon>Bangiales</taxon>
        <taxon>Bangiaceae</taxon>
        <taxon>Porphyra</taxon>
    </lineage>
</organism>